<reference evidence="3" key="4">
    <citation type="submission" date="2019-03" db="UniProtKB">
        <authorList>
            <consortium name="EnsemblPlants"/>
        </authorList>
    </citation>
    <scope>IDENTIFICATION</scope>
</reference>
<evidence type="ECO:0000256" key="2">
    <source>
        <dbReference type="SAM" id="Phobius"/>
    </source>
</evidence>
<organism evidence="3 4">
    <name type="scientific">Aegilops tauschii subsp. strangulata</name>
    <name type="common">Goatgrass</name>
    <dbReference type="NCBI Taxonomy" id="200361"/>
    <lineage>
        <taxon>Eukaryota</taxon>
        <taxon>Viridiplantae</taxon>
        <taxon>Streptophyta</taxon>
        <taxon>Embryophyta</taxon>
        <taxon>Tracheophyta</taxon>
        <taxon>Spermatophyta</taxon>
        <taxon>Magnoliopsida</taxon>
        <taxon>Liliopsida</taxon>
        <taxon>Poales</taxon>
        <taxon>Poaceae</taxon>
        <taxon>BOP clade</taxon>
        <taxon>Pooideae</taxon>
        <taxon>Triticodae</taxon>
        <taxon>Triticeae</taxon>
        <taxon>Triticinae</taxon>
        <taxon>Aegilops</taxon>
    </lineage>
</organism>
<dbReference type="EnsemblPlants" id="AET1Gv20029400.5">
    <property type="protein sequence ID" value="AET1Gv20029400.5"/>
    <property type="gene ID" value="AET1Gv20029400"/>
</dbReference>
<evidence type="ECO:0000313" key="3">
    <source>
        <dbReference type="EnsemblPlants" id="AET1Gv20029400.5"/>
    </source>
</evidence>
<keyword evidence="2" id="KW-0472">Membrane</keyword>
<keyword evidence="4" id="KW-1185">Reference proteome</keyword>
<feature type="compositionally biased region" description="Polar residues" evidence="1">
    <location>
        <begin position="39"/>
        <end position="59"/>
    </location>
</feature>
<keyword evidence="2" id="KW-0812">Transmembrane</keyword>
<evidence type="ECO:0000313" key="4">
    <source>
        <dbReference type="Proteomes" id="UP000015105"/>
    </source>
</evidence>
<proteinExistence type="predicted"/>
<dbReference type="AlphaFoldDB" id="A0A452XJ86"/>
<protein>
    <submittedName>
        <fullName evidence="3">Uncharacterized protein</fullName>
    </submittedName>
</protein>
<feature type="compositionally biased region" description="Pro residues" evidence="1">
    <location>
        <begin position="130"/>
        <end position="157"/>
    </location>
</feature>
<feature type="compositionally biased region" description="Polar residues" evidence="1">
    <location>
        <begin position="1"/>
        <end position="13"/>
    </location>
</feature>
<feature type="compositionally biased region" description="Pro residues" evidence="1">
    <location>
        <begin position="112"/>
        <end position="121"/>
    </location>
</feature>
<feature type="region of interest" description="Disordered" evidence="1">
    <location>
        <begin position="1"/>
        <end position="75"/>
    </location>
</feature>
<dbReference type="Proteomes" id="UP000015105">
    <property type="component" value="Chromosome 1D"/>
</dbReference>
<reference evidence="4" key="1">
    <citation type="journal article" date="2014" name="Science">
        <title>Ancient hybridizations among the ancestral genomes of bread wheat.</title>
        <authorList>
            <consortium name="International Wheat Genome Sequencing Consortium,"/>
            <person name="Marcussen T."/>
            <person name="Sandve S.R."/>
            <person name="Heier L."/>
            <person name="Spannagl M."/>
            <person name="Pfeifer M."/>
            <person name="Jakobsen K.S."/>
            <person name="Wulff B.B."/>
            <person name="Steuernagel B."/>
            <person name="Mayer K.F."/>
            <person name="Olsen O.A."/>
        </authorList>
    </citation>
    <scope>NUCLEOTIDE SEQUENCE [LARGE SCALE GENOMIC DNA]</scope>
    <source>
        <strain evidence="4">cv. AL8/78</strain>
    </source>
</reference>
<name>A0A452XJ86_AEGTS</name>
<feature type="transmembrane region" description="Helical" evidence="2">
    <location>
        <begin position="80"/>
        <end position="98"/>
    </location>
</feature>
<evidence type="ECO:0000256" key="1">
    <source>
        <dbReference type="SAM" id="MobiDB-lite"/>
    </source>
</evidence>
<keyword evidence="2" id="KW-1133">Transmembrane helix</keyword>
<sequence length="276" mass="29209">CPTRSQDSLTPPHTAQHKAARQSTRVCERRRGTQWVVCSPSSLFSPRPTQTSTKPTLSTGGRRPAEEPADPPMPPSTPPLLLLLLLLLILLPLAAAHAHTTRRLLQTQPTISPAPPPPPPPPHRHHRHTPPAPSSPSTPPQPPAPPLPPQPLPPPPPRARHHRTPPQTPSPAPPPNTNLAAPAPPTPRFSSTSTAPVVLPTPVSEYPFTNYPFFPSFSPPPPPPTTDAQTQPSGDGDASRTFPANISTLVAPNAGSSSNHNGGSPRFPVLQALLLA</sequence>
<reference evidence="4" key="2">
    <citation type="journal article" date="2017" name="Nat. Plants">
        <title>The Aegilops tauschii genome reveals multiple impacts of transposons.</title>
        <authorList>
            <person name="Zhao G."/>
            <person name="Zou C."/>
            <person name="Li K."/>
            <person name="Wang K."/>
            <person name="Li T."/>
            <person name="Gao L."/>
            <person name="Zhang X."/>
            <person name="Wang H."/>
            <person name="Yang Z."/>
            <person name="Liu X."/>
            <person name="Jiang W."/>
            <person name="Mao L."/>
            <person name="Kong X."/>
            <person name="Jiao Y."/>
            <person name="Jia J."/>
        </authorList>
    </citation>
    <scope>NUCLEOTIDE SEQUENCE [LARGE SCALE GENOMIC DNA]</scope>
    <source>
        <strain evidence="4">cv. AL8/78</strain>
    </source>
</reference>
<feature type="compositionally biased region" description="Pro residues" evidence="1">
    <location>
        <begin position="166"/>
        <end position="187"/>
    </location>
</feature>
<feature type="region of interest" description="Disordered" evidence="1">
    <location>
        <begin position="108"/>
        <end position="242"/>
    </location>
</feature>
<accession>A0A452XJ86</accession>
<reference evidence="3" key="3">
    <citation type="journal article" date="2017" name="Nature">
        <title>Genome sequence of the progenitor of the wheat D genome Aegilops tauschii.</title>
        <authorList>
            <person name="Luo M.C."/>
            <person name="Gu Y.Q."/>
            <person name="Puiu D."/>
            <person name="Wang H."/>
            <person name="Twardziok S.O."/>
            <person name="Deal K.R."/>
            <person name="Huo N."/>
            <person name="Zhu T."/>
            <person name="Wang L."/>
            <person name="Wang Y."/>
            <person name="McGuire P.E."/>
            <person name="Liu S."/>
            <person name="Long H."/>
            <person name="Ramasamy R.K."/>
            <person name="Rodriguez J.C."/>
            <person name="Van S.L."/>
            <person name="Yuan L."/>
            <person name="Wang Z."/>
            <person name="Xia Z."/>
            <person name="Xiao L."/>
            <person name="Anderson O.D."/>
            <person name="Ouyang S."/>
            <person name="Liang Y."/>
            <person name="Zimin A.V."/>
            <person name="Pertea G."/>
            <person name="Qi P."/>
            <person name="Bennetzen J.L."/>
            <person name="Dai X."/>
            <person name="Dawson M.W."/>
            <person name="Muller H.G."/>
            <person name="Kugler K."/>
            <person name="Rivarola-Duarte L."/>
            <person name="Spannagl M."/>
            <person name="Mayer K.F.X."/>
            <person name="Lu F.H."/>
            <person name="Bevan M.W."/>
            <person name="Leroy P."/>
            <person name="Li P."/>
            <person name="You F.M."/>
            <person name="Sun Q."/>
            <person name="Liu Z."/>
            <person name="Lyons E."/>
            <person name="Wicker T."/>
            <person name="Salzberg S.L."/>
            <person name="Devos K.M."/>
            <person name="Dvorak J."/>
        </authorList>
    </citation>
    <scope>NUCLEOTIDE SEQUENCE [LARGE SCALE GENOMIC DNA]</scope>
    <source>
        <strain evidence="3">cv. AL8/78</strain>
    </source>
</reference>
<dbReference type="Gramene" id="AET1Gv20029400.5">
    <property type="protein sequence ID" value="AET1Gv20029400.5"/>
    <property type="gene ID" value="AET1Gv20029400"/>
</dbReference>
<reference evidence="3" key="5">
    <citation type="journal article" date="2021" name="G3 (Bethesda)">
        <title>Aegilops tauschii genome assembly Aet v5.0 features greater sequence contiguity and improved annotation.</title>
        <authorList>
            <person name="Wang L."/>
            <person name="Zhu T."/>
            <person name="Rodriguez J.C."/>
            <person name="Deal K.R."/>
            <person name="Dubcovsky J."/>
            <person name="McGuire P.E."/>
            <person name="Lux T."/>
            <person name="Spannagl M."/>
            <person name="Mayer K.F.X."/>
            <person name="Baldrich P."/>
            <person name="Meyers B.C."/>
            <person name="Huo N."/>
            <person name="Gu Y.Q."/>
            <person name="Zhou H."/>
            <person name="Devos K.M."/>
            <person name="Bennetzen J.L."/>
            <person name="Unver T."/>
            <person name="Budak H."/>
            <person name="Gulick P.J."/>
            <person name="Galiba G."/>
            <person name="Kalapos B."/>
            <person name="Nelson D.R."/>
            <person name="Li P."/>
            <person name="You F.M."/>
            <person name="Luo M.C."/>
            <person name="Dvorak J."/>
        </authorList>
    </citation>
    <scope>NUCLEOTIDE SEQUENCE [LARGE SCALE GENOMIC DNA]</scope>
    <source>
        <strain evidence="3">cv. AL8/78</strain>
    </source>
</reference>